<dbReference type="PANTHER" id="PTHR36582:SF2">
    <property type="entry name" value="ANTITOXIN PARD"/>
    <property type="match status" value="1"/>
</dbReference>
<keyword evidence="5" id="KW-1185">Reference proteome</keyword>
<comment type="similarity">
    <text evidence="1">Belongs to the ParD antitoxin family.</text>
</comment>
<dbReference type="InterPro" id="IPR010985">
    <property type="entry name" value="Ribbon_hlx_hlx"/>
</dbReference>
<dbReference type="EMBL" id="WRPM01000003">
    <property type="protein sequence ID" value="MVT24767.1"/>
    <property type="molecule type" value="Genomic_DNA"/>
</dbReference>
<dbReference type="Proteomes" id="UP000460157">
    <property type="component" value="Unassembled WGS sequence"/>
</dbReference>
<feature type="compositionally biased region" description="Basic and acidic residues" evidence="3">
    <location>
        <begin position="68"/>
        <end position="77"/>
    </location>
</feature>
<dbReference type="Gene3D" id="6.10.10.120">
    <property type="entry name" value="Antitoxin ParD1-like"/>
    <property type="match status" value="1"/>
</dbReference>
<evidence type="ECO:0000313" key="4">
    <source>
        <dbReference type="EMBL" id="MVT24767.1"/>
    </source>
</evidence>
<dbReference type="AlphaFoldDB" id="A0A7K1UE59"/>
<evidence type="ECO:0000313" key="5">
    <source>
        <dbReference type="Proteomes" id="UP000460157"/>
    </source>
</evidence>
<dbReference type="GO" id="GO:0006355">
    <property type="term" value="P:regulation of DNA-templated transcription"/>
    <property type="evidence" value="ECO:0007669"/>
    <property type="project" value="InterPro"/>
</dbReference>
<dbReference type="Pfam" id="PF03693">
    <property type="entry name" value="ParD_antitoxin"/>
    <property type="match status" value="1"/>
</dbReference>
<dbReference type="InterPro" id="IPR038296">
    <property type="entry name" value="ParD_sf"/>
</dbReference>
<keyword evidence="2" id="KW-1277">Toxin-antitoxin system</keyword>
<protein>
    <submittedName>
        <fullName evidence="4">Type II toxin-antitoxin system ParD family antitoxin</fullName>
    </submittedName>
</protein>
<gene>
    <name evidence="4" type="ORF">GNZ21_00060</name>
</gene>
<dbReference type="RefSeq" id="WP_157320181.1">
    <property type="nucleotide sequence ID" value="NZ_BMFX01000027.1"/>
</dbReference>
<name>A0A7K1UE59_9MICC</name>
<proteinExistence type="inferred from homology"/>
<feature type="region of interest" description="Disordered" evidence="3">
    <location>
        <begin position="54"/>
        <end position="77"/>
    </location>
</feature>
<dbReference type="OrthoDB" id="515108at2"/>
<organism evidence="4 5">
    <name type="scientific">Nesterenkonia alkaliphila</name>
    <dbReference type="NCBI Taxonomy" id="1463631"/>
    <lineage>
        <taxon>Bacteria</taxon>
        <taxon>Bacillati</taxon>
        <taxon>Actinomycetota</taxon>
        <taxon>Actinomycetes</taxon>
        <taxon>Micrococcales</taxon>
        <taxon>Micrococcaceae</taxon>
        <taxon>Nesterenkonia</taxon>
    </lineage>
</organism>
<dbReference type="PANTHER" id="PTHR36582">
    <property type="entry name" value="ANTITOXIN PARD"/>
    <property type="match status" value="1"/>
</dbReference>
<evidence type="ECO:0000256" key="2">
    <source>
        <dbReference type="ARBA" id="ARBA00022649"/>
    </source>
</evidence>
<evidence type="ECO:0000256" key="1">
    <source>
        <dbReference type="ARBA" id="ARBA00008580"/>
    </source>
</evidence>
<comment type="caution">
    <text evidence="4">The sequence shown here is derived from an EMBL/GenBank/DDBJ whole genome shotgun (WGS) entry which is preliminary data.</text>
</comment>
<dbReference type="SUPFAM" id="SSF47598">
    <property type="entry name" value="Ribbon-helix-helix"/>
    <property type="match status" value="1"/>
</dbReference>
<dbReference type="InterPro" id="IPR022789">
    <property type="entry name" value="ParD"/>
</dbReference>
<reference evidence="4 5" key="1">
    <citation type="submission" date="2019-12" db="EMBL/GenBank/DDBJ databases">
        <title>Nesterenkonia muleiensis sp. nov., a novel actinobacterium isolated from sap of Populus euphratica.</title>
        <authorList>
            <person name="Wang R."/>
        </authorList>
    </citation>
    <scope>NUCLEOTIDE SEQUENCE [LARGE SCALE GENOMIC DNA]</scope>
    <source>
        <strain evidence="4 5">F10</strain>
    </source>
</reference>
<evidence type="ECO:0000256" key="3">
    <source>
        <dbReference type="SAM" id="MobiDB-lite"/>
    </source>
</evidence>
<accession>A0A7K1UE59</accession>
<sequence>MATISVSVPDELKEYIDQRVAHGDYDSAEEYLAEKAREDRDRYEIQRQALRQKILDGMNSGPGVPWSEVRDEAGSSD</sequence>